<dbReference type="InterPro" id="IPR015915">
    <property type="entry name" value="Kelch-typ_b-propeller"/>
</dbReference>
<dbReference type="Pfam" id="PF01344">
    <property type="entry name" value="Kelch_1"/>
    <property type="match status" value="5"/>
</dbReference>
<dbReference type="FunFam" id="1.25.40.420:FF:000001">
    <property type="entry name" value="Kelch-like family member 12"/>
    <property type="match status" value="1"/>
</dbReference>
<dbReference type="GO" id="GO:0003779">
    <property type="term" value="F:actin binding"/>
    <property type="evidence" value="ECO:0007669"/>
    <property type="project" value="UniProtKB-KW"/>
</dbReference>
<dbReference type="Pfam" id="PF07707">
    <property type="entry name" value="BACK"/>
    <property type="match status" value="1"/>
</dbReference>
<dbReference type="Gene3D" id="3.30.710.10">
    <property type="entry name" value="Potassium Channel Kv1.1, Chain A"/>
    <property type="match status" value="1"/>
</dbReference>
<dbReference type="InterPro" id="IPR011333">
    <property type="entry name" value="SKP1/BTB/POZ_sf"/>
</dbReference>
<dbReference type="InterPro" id="IPR006652">
    <property type="entry name" value="Kelch_1"/>
</dbReference>
<protein>
    <recommendedName>
        <fullName evidence="2">Kelch-like protein diablo</fullName>
    </recommendedName>
</protein>
<evidence type="ECO:0000256" key="1">
    <source>
        <dbReference type="ARBA" id="ARBA00004906"/>
    </source>
</evidence>
<evidence type="ECO:0000256" key="6">
    <source>
        <dbReference type="ARBA" id="ARBA00023203"/>
    </source>
</evidence>
<dbReference type="InterPro" id="IPR000210">
    <property type="entry name" value="BTB/POZ_dom"/>
</dbReference>
<dbReference type="InterPro" id="IPR017096">
    <property type="entry name" value="BTB-kelch_protein"/>
</dbReference>
<evidence type="ECO:0000313" key="10">
    <source>
        <dbReference type="Proteomes" id="UP000007819"/>
    </source>
</evidence>
<evidence type="ECO:0000256" key="3">
    <source>
        <dbReference type="ARBA" id="ARBA00022441"/>
    </source>
</evidence>
<comment type="pathway">
    <text evidence="1">Protein modification; protein ubiquitination.</text>
</comment>
<dbReference type="GeneID" id="100160428"/>
<accession>A0A8R1W9P6</accession>
<dbReference type="Pfam" id="PF00651">
    <property type="entry name" value="BTB"/>
    <property type="match status" value="1"/>
</dbReference>
<evidence type="ECO:0000256" key="5">
    <source>
        <dbReference type="ARBA" id="ARBA00022786"/>
    </source>
</evidence>
<dbReference type="PANTHER" id="PTHR24412">
    <property type="entry name" value="KELCH PROTEIN"/>
    <property type="match status" value="1"/>
</dbReference>
<dbReference type="AlphaFoldDB" id="A0A8R1W9P6"/>
<evidence type="ECO:0000256" key="7">
    <source>
        <dbReference type="ARBA" id="ARBA00043912"/>
    </source>
</evidence>
<feature type="domain" description="BTB" evidence="8">
    <location>
        <begin position="42"/>
        <end position="109"/>
    </location>
</feature>
<dbReference type="SUPFAM" id="SSF117281">
    <property type="entry name" value="Kelch motif"/>
    <property type="match status" value="1"/>
</dbReference>
<dbReference type="SMART" id="SM00875">
    <property type="entry name" value="BACK"/>
    <property type="match status" value="1"/>
</dbReference>
<name>A0A8R1W9P6_ACYPI</name>
<keyword evidence="6" id="KW-0009">Actin-binding</keyword>
<comment type="function">
    <text evidence="7">Probable substrate-specific adapter of an E3 ubiquitin-protein ligase complex which mediates the ubiquitination and subsequent proteasomal degradation of target proteins. May have a role in synapse differentiation and growth.</text>
</comment>
<dbReference type="SMART" id="SM00225">
    <property type="entry name" value="BTB"/>
    <property type="match status" value="1"/>
</dbReference>
<dbReference type="InterPro" id="IPR011705">
    <property type="entry name" value="BACK"/>
</dbReference>
<dbReference type="PIRSF" id="PIRSF037037">
    <property type="entry name" value="Kelch-like_protein_gigaxonin"/>
    <property type="match status" value="1"/>
</dbReference>
<keyword evidence="4" id="KW-0677">Repeat</keyword>
<organism evidence="9 10">
    <name type="scientific">Acyrthosiphon pisum</name>
    <name type="common">Pea aphid</name>
    <dbReference type="NCBI Taxonomy" id="7029"/>
    <lineage>
        <taxon>Eukaryota</taxon>
        <taxon>Metazoa</taxon>
        <taxon>Ecdysozoa</taxon>
        <taxon>Arthropoda</taxon>
        <taxon>Hexapoda</taxon>
        <taxon>Insecta</taxon>
        <taxon>Pterygota</taxon>
        <taxon>Neoptera</taxon>
        <taxon>Paraneoptera</taxon>
        <taxon>Hemiptera</taxon>
        <taxon>Sternorrhyncha</taxon>
        <taxon>Aphidomorpha</taxon>
        <taxon>Aphidoidea</taxon>
        <taxon>Aphididae</taxon>
        <taxon>Macrosiphini</taxon>
        <taxon>Acyrthosiphon</taxon>
    </lineage>
</organism>
<evidence type="ECO:0000256" key="2">
    <source>
        <dbReference type="ARBA" id="ARBA00013699"/>
    </source>
</evidence>
<dbReference type="RefSeq" id="XP_003247935.1">
    <property type="nucleotide sequence ID" value="XM_003247887.3"/>
</dbReference>
<dbReference type="SUPFAM" id="SSF54695">
    <property type="entry name" value="POZ domain"/>
    <property type="match status" value="1"/>
</dbReference>
<keyword evidence="5" id="KW-0833">Ubl conjugation pathway</keyword>
<dbReference type="SUPFAM" id="SSF63825">
    <property type="entry name" value="YWTD domain"/>
    <property type="match status" value="1"/>
</dbReference>
<dbReference type="OrthoDB" id="45365at2759"/>
<dbReference type="EnsemblMetazoa" id="XM_016808480.2">
    <property type="protein sequence ID" value="XP_016663969.1"/>
    <property type="gene ID" value="LOC100160428"/>
</dbReference>
<dbReference type="KEGG" id="api:100160428"/>
<dbReference type="SMART" id="SM00612">
    <property type="entry name" value="Kelch"/>
    <property type="match status" value="6"/>
</dbReference>
<dbReference type="Gene3D" id="2.120.10.80">
    <property type="entry name" value="Kelch-type beta propeller"/>
    <property type="match status" value="1"/>
</dbReference>
<evidence type="ECO:0000259" key="8">
    <source>
        <dbReference type="PROSITE" id="PS50097"/>
    </source>
</evidence>
<keyword evidence="10" id="KW-1185">Reference proteome</keyword>
<dbReference type="Gene3D" id="1.25.40.420">
    <property type="match status" value="1"/>
</dbReference>
<keyword evidence="3" id="KW-0880">Kelch repeat</keyword>
<dbReference type="Proteomes" id="UP000007819">
    <property type="component" value="Chromosome A2"/>
</dbReference>
<dbReference type="PROSITE" id="PS50097">
    <property type="entry name" value="BTB"/>
    <property type="match status" value="1"/>
</dbReference>
<sequence length="588" mass="65632">MQNTKQIPEPSKWEPKKYVYSKSSYAEIFKVLQSLRKDEIFCDIKLETDDGTIIYGHKVVLASACQYFHAMFTNFEEKDQDLVAMRQLDSSALQLLVNFIYSGKILVTEKNVQVLLSASNLLQLQEVKDACCDFLKSQLCPKNCIDINALADLYNCTELLTSSELYIQQHFSEVVEGDEFLSLSSEQVFKLISSDGLKVPSEENVFECVIRWVKHDLGSRKCILPQLMEHVRLPLTSKNYILTKVVKEPLINNCLKCKDYVIEALHFHLLNNSDDLIPFTQISRIKSRQYSGFDKVIFVVGGIGISANSSTEWYDPKINRWQIGPKMITPRRSVGLAVVKNNSVFAVGGFYNNSLHCSVDVLDLSSESPCWKPTIDMSVKRGLLGVGVIDNCVYAVGGFDGESCLNSVEVFDSVTQKWRMVSSMSTRRSSVGIGVLNNLLYAVGGYSGYSEHRLNCVECYHPSIDRWTPIAKMSVCRSAVGVGVLDGVMYAVGGYDGIEVHSSVEAYRPSTGDWTNIADMHLCRQNAGVVAFDGLLYVVGGSDGTSTLDSVEFYNPDTNTWTMVTATMNIARTFLGAVAIDRPRHFKI</sequence>
<reference evidence="9" key="2">
    <citation type="submission" date="2022-06" db="UniProtKB">
        <authorList>
            <consortium name="EnsemblMetazoa"/>
        </authorList>
    </citation>
    <scope>IDENTIFICATION</scope>
</reference>
<dbReference type="RefSeq" id="XP_016663969.1">
    <property type="nucleotide sequence ID" value="XM_016808480.1"/>
</dbReference>
<evidence type="ECO:0000256" key="4">
    <source>
        <dbReference type="ARBA" id="ARBA00022737"/>
    </source>
</evidence>
<reference evidence="10" key="1">
    <citation type="submission" date="2010-06" db="EMBL/GenBank/DDBJ databases">
        <authorList>
            <person name="Jiang H."/>
            <person name="Abraham K."/>
            <person name="Ali S."/>
            <person name="Alsbrooks S.L."/>
            <person name="Anim B.N."/>
            <person name="Anosike U.S."/>
            <person name="Attaway T."/>
            <person name="Bandaranaike D.P."/>
            <person name="Battles P.K."/>
            <person name="Bell S.N."/>
            <person name="Bell A.V."/>
            <person name="Beltran B."/>
            <person name="Bickham C."/>
            <person name="Bustamante Y."/>
            <person name="Caleb T."/>
            <person name="Canada A."/>
            <person name="Cardenas V."/>
            <person name="Carter K."/>
            <person name="Chacko J."/>
            <person name="Chandrabose M.N."/>
            <person name="Chavez D."/>
            <person name="Chavez A."/>
            <person name="Chen L."/>
            <person name="Chu H.-S."/>
            <person name="Claassen K.J."/>
            <person name="Cockrell R."/>
            <person name="Collins M."/>
            <person name="Cooper J.A."/>
            <person name="Cree A."/>
            <person name="Curry S.M."/>
            <person name="Da Y."/>
            <person name="Dao M.D."/>
            <person name="Das B."/>
            <person name="Davila M.-L."/>
            <person name="Davy-Carroll L."/>
            <person name="Denson S."/>
            <person name="Dinh H."/>
            <person name="Ebong V.E."/>
            <person name="Edwards J.R."/>
            <person name="Egan A."/>
            <person name="El-Daye J."/>
            <person name="Escobedo L."/>
            <person name="Fernandez S."/>
            <person name="Fernando P.R."/>
            <person name="Flagg N."/>
            <person name="Forbes L.D."/>
            <person name="Fowler R.G."/>
            <person name="Fu Q."/>
            <person name="Gabisi R.A."/>
            <person name="Ganer J."/>
            <person name="Garbino Pronczuk A."/>
            <person name="Garcia R.M."/>
            <person name="Garner T."/>
            <person name="Garrett T.E."/>
            <person name="Gonzalez D.A."/>
            <person name="Hamid H."/>
            <person name="Hawkins E.S."/>
            <person name="Hirani K."/>
            <person name="Hogues M.E."/>
            <person name="Hollins B."/>
            <person name="Hsiao C.-H."/>
            <person name="Jabil R."/>
            <person name="James M.L."/>
            <person name="Jhangiani S.N."/>
            <person name="Johnson B."/>
            <person name="Johnson Q."/>
            <person name="Joshi V."/>
            <person name="Kalu J.B."/>
            <person name="Kam C."/>
            <person name="Kashfia A."/>
            <person name="Keebler J."/>
            <person name="Kisamo H."/>
            <person name="Kovar C.L."/>
            <person name="Lago L.A."/>
            <person name="Lai C.-Y."/>
            <person name="Laidlaw J."/>
            <person name="Lara F."/>
            <person name="Le T.-K."/>
            <person name="Lee S.L."/>
            <person name="Legall F.H."/>
            <person name="Lemon S.J."/>
            <person name="Lewis L.R."/>
            <person name="Li B."/>
            <person name="Liu Y."/>
            <person name="Liu Y.-S."/>
            <person name="Lopez J."/>
            <person name="Lozado R.J."/>
            <person name="Lu J."/>
            <person name="Madu R.C."/>
            <person name="Maheshwari M."/>
            <person name="Maheshwari R."/>
            <person name="Malloy K."/>
            <person name="Martinez E."/>
            <person name="Mathew T."/>
            <person name="Mercado I.C."/>
            <person name="Mercado C."/>
            <person name="Meyer B."/>
            <person name="Montgomery K."/>
            <person name="Morgan M.B."/>
            <person name="Munidasa M."/>
            <person name="Nazareth L.V."/>
            <person name="Nelson J."/>
            <person name="Ng B.M."/>
            <person name="Nguyen N.B."/>
            <person name="Nguyen P.Q."/>
            <person name="Nguyen T."/>
            <person name="Obregon M."/>
            <person name="Okwuonu G.O."/>
            <person name="Onwere C.G."/>
            <person name="Orozco G."/>
            <person name="Parra A."/>
            <person name="Patel S."/>
            <person name="Patil S."/>
            <person name="Perez A."/>
            <person name="Perez Y."/>
            <person name="Pham C."/>
            <person name="Primus E.L."/>
            <person name="Pu L.-L."/>
            <person name="Puazo M."/>
            <person name="Qin X."/>
            <person name="Quiroz J.B."/>
            <person name="Reese J."/>
            <person name="Richards S."/>
            <person name="Rives C.M."/>
            <person name="Robberts R."/>
            <person name="Ruiz S.J."/>
            <person name="Ruiz M.J."/>
            <person name="Santibanez J."/>
            <person name="Schneider B.W."/>
            <person name="Sisson I."/>
            <person name="Smith M."/>
            <person name="Sodergren E."/>
            <person name="Song X.-Z."/>
            <person name="Song B.B."/>
            <person name="Summersgill H."/>
            <person name="Thelus R."/>
            <person name="Thornton R.D."/>
            <person name="Trejos Z.Y."/>
            <person name="Usmani K."/>
            <person name="Vattathil S."/>
            <person name="Villasana D."/>
            <person name="Walker D.L."/>
            <person name="Wang S."/>
            <person name="Wang K."/>
            <person name="White C.S."/>
            <person name="Williams A.C."/>
            <person name="Williamson J."/>
            <person name="Wilson K."/>
            <person name="Woghiren I.O."/>
            <person name="Woodworth J.R."/>
            <person name="Worley K.C."/>
            <person name="Wright R.A."/>
            <person name="Wu W."/>
            <person name="Young L."/>
            <person name="Zhang L."/>
            <person name="Zhang J."/>
            <person name="Zhu Y."/>
            <person name="Muzny D.M."/>
            <person name="Weinstock G."/>
            <person name="Gibbs R.A."/>
        </authorList>
    </citation>
    <scope>NUCLEOTIDE SEQUENCE [LARGE SCALE GENOMIC DNA]</scope>
    <source>
        <strain evidence="10">LSR1</strain>
    </source>
</reference>
<evidence type="ECO:0000313" key="9">
    <source>
        <dbReference type="EnsemblMetazoa" id="XP_003247935.1"/>
    </source>
</evidence>
<proteinExistence type="predicted"/>
<dbReference type="PANTHER" id="PTHR24412:SF466">
    <property type="entry name" value="RING CANAL KELCH PROTEIN"/>
    <property type="match status" value="1"/>
</dbReference>
<dbReference type="EnsemblMetazoa" id="XM_003247887.4">
    <property type="protein sequence ID" value="XP_003247935.1"/>
    <property type="gene ID" value="LOC100160428"/>
</dbReference>